<dbReference type="AlphaFoldDB" id="A0A563W2Y2"/>
<evidence type="ECO:0000259" key="1">
    <source>
        <dbReference type="Pfam" id="PF05598"/>
    </source>
</evidence>
<evidence type="ECO:0000313" key="3">
    <source>
        <dbReference type="Proteomes" id="UP000320055"/>
    </source>
</evidence>
<accession>A0A563W2Y2</accession>
<name>A0A563W2Y2_9CYAN</name>
<reference evidence="2 3" key="1">
    <citation type="submission" date="2019-01" db="EMBL/GenBank/DDBJ databases">
        <authorList>
            <person name="Brito A."/>
        </authorList>
    </citation>
    <scope>NUCLEOTIDE SEQUENCE [LARGE SCALE GENOMIC DNA]</scope>
    <source>
        <strain evidence="2">1</strain>
    </source>
</reference>
<dbReference type="InterPro" id="IPR008490">
    <property type="entry name" value="Transposase_InsH_N"/>
</dbReference>
<organism evidence="2 3">
    <name type="scientific">Hyella patelloides LEGE 07179</name>
    <dbReference type="NCBI Taxonomy" id="945734"/>
    <lineage>
        <taxon>Bacteria</taxon>
        <taxon>Bacillati</taxon>
        <taxon>Cyanobacteriota</taxon>
        <taxon>Cyanophyceae</taxon>
        <taxon>Pleurocapsales</taxon>
        <taxon>Hyellaceae</taxon>
        <taxon>Hyella</taxon>
    </lineage>
</organism>
<dbReference type="Proteomes" id="UP000320055">
    <property type="component" value="Unassembled WGS sequence"/>
</dbReference>
<dbReference type="EMBL" id="CAACVJ010000636">
    <property type="protein sequence ID" value="VEP18010.1"/>
    <property type="molecule type" value="Genomic_DNA"/>
</dbReference>
<proteinExistence type="predicted"/>
<evidence type="ECO:0000313" key="2">
    <source>
        <dbReference type="EMBL" id="VEP18010.1"/>
    </source>
</evidence>
<dbReference type="PANTHER" id="PTHR35604">
    <property type="entry name" value="TRANSPOSASE INSH FOR INSERTION SEQUENCE ELEMENT IS5A-RELATED"/>
    <property type="match status" value="1"/>
</dbReference>
<feature type="domain" description="Transposase InsH N-terminal" evidence="1">
    <location>
        <begin position="20"/>
        <end position="113"/>
    </location>
</feature>
<sequence>MSLHPQPIPPVPDETVRVARAAFPKGNIYLKIRDTLGSIYVDEDFADLFSVKGQPAQSPWRLALICVMQYMENLSDRQAADAVRGRIDWKYALSLPLEDSGFDFSALSEFRKRLIEGGAEEFLLNRILEQLREKELIKGHKRQRTDSTHIMVRNSPP</sequence>
<dbReference type="Pfam" id="PF05598">
    <property type="entry name" value="DUF772"/>
    <property type="match status" value="1"/>
</dbReference>
<dbReference type="PANTHER" id="PTHR35604:SF2">
    <property type="entry name" value="TRANSPOSASE INSH FOR INSERTION SEQUENCE ELEMENT IS5A-RELATED"/>
    <property type="match status" value="1"/>
</dbReference>
<protein>
    <submittedName>
        <fullName evidence="2">Transposase</fullName>
    </submittedName>
</protein>
<keyword evidence="3" id="KW-1185">Reference proteome</keyword>
<gene>
    <name evidence="2" type="ORF">H1P_6710003</name>
</gene>